<dbReference type="Gene3D" id="3.40.225.10">
    <property type="entry name" value="Class II aldolase/adducin N-terminal domain"/>
    <property type="match status" value="1"/>
</dbReference>
<evidence type="ECO:0000256" key="1">
    <source>
        <dbReference type="SAM" id="Phobius"/>
    </source>
</evidence>
<accession>A0A1V1P9I5</accession>
<proteinExistence type="predicted"/>
<keyword evidence="1" id="KW-0812">Transmembrane</keyword>
<dbReference type="EMBL" id="ATBP01000254">
    <property type="protein sequence ID" value="ETR71547.1"/>
    <property type="molecule type" value="Genomic_DNA"/>
</dbReference>
<evidence type="ECO:0000313" key="3">
    <source>
        <dbReference type="Proteomes" id="UP000189670"/>
    </source>
</evidence>
<keyword evidence="1" id="KW-0472">Membrane</keyword>
<dbReference type="Proteomes" id="UP000189670">
    <property type="component" value="Unassembled WGS sequence"/>
</dbReference>
<name>A0A1V1P9I5_9BACT</name>
<reference evidence="3" key="1">
    <citation type="submission" date="2012-11" db="EMBL/GenBank/DDBJ databases">
        <authorList>
            <person name="Lucero-Rivera Y.E."/>
            <person name="Tovar-Ramirez D."/>
        </authorList>
    </citation>
    <scope>NUCLEOTIDE SEQUENCE [LARGE SCALE GENOMIC DNA]</scope>
    <source>
        <strain evidence="3">Araruama</strain>
    </source>
</reference>
<gene>
    <name evidence="2" type="ORF">OMM_08048</name>
</gene>
<comment type="caution">
    <text evidence="2">The sequence shown here is derived from an EMBL/GenBank/DDBJ whole genome shotgun (WGS) entry which is preliminary data.</text>
</comment>
<evidence type="ECO:0000313" key="2">
    <source>
        <dbReference type="EMBL" id="ETR71547.1"/>
    </source>
</evidence>
<keyword evidence="1" id="KW-1133">Transmembrane helix</keyword>
<organism evidence="2 3">
    <name type="scientific">Candidatus Magnetoglobus multicellularis str. Araruama</name>
    <dbReference type="NCBI Taxonomy" id="890399"/>
    <lineage>
        <taxon>Bacteria</taxon>
        <taxon>Pseudomonadati</taxon>
        <taxon>Thermodesulfobacteriota</taxon>
        <taxon>Desulfobacteria</taxon>
        <taxon>Desulfobacterales</taxon>
        <taxon>Desulfobacteraceae</taxon>
        <taxon>Candidatus Magnetoglobus</taxon>
    </lineage>
</organism>
<sequence>MKELIQKYEQKLYQAGLVSTGNAVIGALDDECVWNQFHDKRPDLEKILTSLPINALIFAKPAMPFGPIIDNLSASANETICPQDTESRTFLHEIPIIRQWDRNKIIQGLSHRKAVIVPQMGVIATGALTPEQAFVVYSSLCFACFVAFLVKNANVHMKTSLPTQNVIVFIH</sequence>
<feature type="transmembrane region" description="Helical" evidence="1">
    <location>
        <begin position="133"/>
        <end position="150"/>
    </location>
</feature>
<dbReference type="AlphaFoldDB" id="A0A1V1P9I5"/>
<protein>
    <submittedName>
        <fullName evidence="2">Uncharacterized protein</fullName>
    </submittedName>
</protein>
<dbReference type="InterPro" id="IPR036409">
    <property type="entry name" value="Aldolase_II/adducin_N_sf"/>
</dbReference>